<keyword evidence="2" id="KW-1185">Reference proteome</keyword>
<reference evidence="1" key="1">
    <citation type="submission" date="2020-09" db="EMBL/GenBank/DDBJ databases">
        <title>Genome-Enabled Discovery of Anthraquinone Biosynthesis in Senna tora.</title>
        <authorList>
            <person name="Kang S.-H."/>
            <person name="Pandey R.P."/>
            <person name="Lee C.-M."/>
            <person name="Sim J.-S."/>
            <person name="Jeong J.-T."/>
            <person name="Choi B.-S."/>
            <person name="Jung M."/>
            <person name="Ginzburg D."/>
            <person name="Zhao K."/>
            <person name="Won S.Y."/>
            <person name="Oh T.-J."/>
            <person name="Yu Y."/>
            <person name="Kim N.-H."/>
            <person name="Lee O.R."/>
            <person name="Lee T.-H."/>
            <person name="Bashyal P."/>
            <person name="Kim T.-S."/>
            <person name="Lee W.-H."/>
            <person name="Kawkins C."/>
            <person name="Kim C.-K."/>
            <person name="Kim J.S."/>
            <person name="Ahn B.O."/>
            <person name="Rhee S.Y."/>
            <person name="Sohng J.K."/>
        </authorList>
    </citation>
    <scope>NUCLEOTIDE SEQUENCE</scope>
    <source>
        <tissue evidence="1">Leaf</tissue>
    </source>
</reference>
<comment type="caution">
    <text evidence="1">The sequence shown here is derived from an EMBL/GenBank/DDBJ whole genome shotgun (WGS) entry which is preliminary data.</text>
</comment>
<evidence type="ECO:0000313" key="2">
    <source>
        <dbReference type="Proteomes" id="UP000634136"/>
    </source>
</evidence>
<sequence length="149" mass="16315">MAPSDWFQTKTLPRIASVDTVRRSKVRLDPWAELDGPCFYYSRPQSIKLTGPITSKILKNSREINRGSSSDTLSIATDFEITSNTANGELKTGLVGLGDSFGSLRFTSASLARRSCSLGSHGDTQKFEFAGKDLDENEDVDSNRTMASL</sequence>
<organism evidence="1 2">
    <name type="scientific">Senna tora</name>
    <dbReference type="NCBI Taxonomy" id="362788"/>
    <lineage>
        <taxon>Eukaryota</taxon>
        <taxon>Viridiplantae</taxon>
        <taxon>Streptophyta</taxon>
        <taxon>Embryophyta</taxon>
        <taxon>Tracheophyta</taxon>
        <taxon>Spermatophyta</taxon>
        <taxon>Magnoliopsida</taxon>
        <taxon>eudicotyledons</taxon>
        <taxon>Gunneridae</taxon>
        <taxon>Pentapetalae</taxon>
        <taxon>rosids</taxon>
        <taxon>fabids</taxon>
        <taxon>Fabales</taxon>
        <taxon>Fabaceae</taxon>
        <taxon>Caesalpinioideae</taxon>
        <taxon>Cassia clade</taxon>
        <taxon>Senna</taxon>
    </lineage>
</organism>
<dbReference type="EMBL" id="JAAIUW010000008">
    <property type="protein sequence ID" value="KAF7818262.1"/>
    <property type="molecule type" value="Genomic_DNA"/>
</dbReference>
<dbReference type="Proteomes" id="UP000634136">
    <property type="component" value="Unassembled WGS sequence"/>
</dbReference>
<evidence type="ECO:0000313" key="1">
    <source>
        <dbReference type="EMBL" id="KAF7818262.1"/>
    </source>
</evidence>
<proteinExistence type="predicted"/>
<dbReference type="AlphaFoldDB" id="A0A834TAJ2"/>
<gene>
    <name evidence="1" type="ORF">G2W53_023717</name>
</gene>
<accession>A0A834TAJ2</accession>
<name>A0A834TAJ2_9FABA</name>
<protein>
    <submittedName>
        <fullName evidence="1">Putative histone H2AXa</fullName>
    </submittedName>
</protein>